<dbReference type="InterPro" id="IPR029052">
    <property type="entry name" value="Metallo-depent_PP-like"/>
</dbReference>
<evidence type="ECO:0000256" key="5">
    <source>
        <dbReference type="ARBA" id="ARBA00023211"/>
    </source>
</evidence>
<protein>
    <submittedName>
        <fullName evidence="7">UDP-2,3-diacylglucosamine diphosphatase</fullName>
        <ecNumber evidence="7">3.6.1.54</ecNumber>
    </submittedName>
</protein>
<keyword evidence="1" id="KW-1003">Cell membrane</keyword>
<reference evidence="7 8" key="1">
    <citation type="submission" date="2024-09" db="EMBL/GenBank/DDBJ databases">
        <authorList>
            <consortium name="All-Russian atlas of soil microorganisms"/>
            <consortium name="as a basis for the search for new antimicrobial producers and enzymes with unique properties"/>
            <person name="Sokolova E.A."/>
            <person name="Voronina E.N."/>
        </authorList>
    </citation>
    <scope>NUCLEOTIDE SEQUENCE [LARGE SCALE GENOMIC DNA]</scope>
    <source>
        <strain evidence="7 8">AF-22b-331.1</strain>
    </source>
</reference>
<dbReference type="Pfam" id="PF00149">
    <property type="entry name" value="Metallophos"/>
    <property type="match status" value="1"/>
</dbReference>
<comment type="caution">
    <text evidence="7">The sequence shown here is derived from an EMBL/GenBank/DDBJ whole genome shotgun (WGS) entry which is preliminary data.</text>
</comment>
<dbReference type="PANTHER" id="PTHR34990:SF2">
    <property type="entry name" value="BLL8164 PROTEIN"/>
    <property type="match status" value="1"/>
</dbReference>
<name>A0ABW7CZI5_9GAMM</name>
<evidence type="ECO:0000259" key="6">
    <source>
        <dbReference type="Pfam" id="PF00149"/>
    </source>
</evidence>
<keyword evidence="8" id="KW-1185">Reference proteome</keyword>
<keyword evidence="5" id="KW-0464">Manganese</keyword>
<evidence type="ECO:0000313" key="8">
    <source>
        <dbReference type="Proteomes" id="UP001605261"/>
    </source>
</evidence>
<dbReference type="GO" id="GO:0016787">
    <property type="term" value="F:hydrolase activity"/>
    <property type="evidence" value="ECO:0007669"/>
    <property type="project" value="UniProtKB-KW"/>
</dbReference>
<evidence type="ECO:0000256" key="3">
    <source>
        <dbReference type="ARBA" id="ARBA00022723"/>
    </source>
</evidence>
<dbReference type="PANTHER" id="PTHR34990">
    <property type="entry name" value="UDP-2,3-DIACYLGLUCOSAMINE HYDROLASE-RELATED"/>
    <property type="match status" value="1"/>
</dbReference>
<dbReference type="Gene3D" id="3.60.21.10">
    <property type="match status" value="1"/>
</dbReference>
<dbReference type="EMBL" id="JBHGCJ010000009">
    <property type="protein sequence ID" value="MFG6110124.1"/>
    <property type="molecule type" value="Genomic_DNA"/>
</dbReference>
<evidence type="ECO:0000256" key="2">
    <source>
        <dbReference type="ARBA" id="ARBA00022519"/>
    </source>
</evidence>
<evidence type="ECO:0000256" key="1">
    <source>
        <dbReference type="ARBA" id="ARBA00022475"/>
    </source>
</evidence>
<evidence type="ECO:0000256" key="4">
    <source>
        <dbReference type="ARBA" id="ARBA00023136"/>
    </source>
</evidence>
<dbReference type="SUPFAM" id="SSF56300">
    <property type="entry name" value="Metallo-dependent phosphatases"/>
    <property type="match status" value="1"/>
</dbReference>
<keyword evidence="2" id="KW-0997">Cell inner membrane</keyword>
<dbReference type="InterPro" id="IPR043461">
    <property type="entry name" value="LpxH-like"/>
</dbReference>
<keyword evidence="3" id="KW-0479">Metal-binding</keyword>
<dbReference type="CDD" id="cd07398">
    <property type="entry name" value="MPP_YbbF-LpxH"/>
    <property type="match status" value="1"/>
</dbReference>
<feature type="domain" description="Calcineurin-like phosphoesterase" evidence="6">
    <location>
        <begin position="12"/>
        <end position="212"/>
    </location>
</feature>
<dbReference type="RefSeq" id="WP_394163875.1">
    <property type="nucleotide sequence ID" value="NZ_JBHGCJ010000009.1"/>
</dbReference>
<sequence length="268" mass="30452">MHAVTRLSPYRRAVFLSDVHLGSRHCHATELARFLADLRCERLYLVGDIIDLWWMAHRRASWQPAHSEVIQALHALRGAGTEIIYIPGNHDASLRQVCGLVLPAMQVRRRAIHVTADGRRLLVAHGDDYDGVTHFGGLQERFGDWLYYRILTGNHLLNAVRRRLGRRYWSLSAFLKKRSSAAERYIERFVQAGLEDVRRRGLDGIVCGHIHRAALVERDGLVYANDGDWVESLTALVEDPDGRLRLLDHSGRTRVELPPAVARVPRAA</sequence>
<gene>
    <name evidence="7" type="ORF">ACEU0G_004152</name>
</gene>
<dbReference type="InterPro" id="IPR004843">
    <property type="entry name" value="Calcineurin-like_PHP"/>
</dbReference>
<keyword evidence="7" id="KW-0378">Hydrolase</keyword>
<evidence type="ECO:0000313" key="7">
    <source>
        <dbReference type="EMBL" id="MFG6110124.1"/>
    </source>
</evidence>
<proteinExistence type="predicted"/>
<keyword evidence="4" id="KW-0472">Membrane</keyword>
<dbReference type="EC" id="3.6.1.54" evidence="7"/>
<accession>A0ABW7CZI5</accession>
<organism evidence="7 8">
    <name type="scientific">Stenotrophomonas nematodicola</name>
    <dbReference type="NCBI Taxonomy" id="2656746"/>
    <lineage>
        <taxon>Bacteria</taxon>
        <taxon>Pseudomonadati</taxon>
        <taxon>Pseudomonadota</taxon>
        <taxon>Gammaproteobacteria</taxon>
        <taxon>Lysobacterales</taxon>
        <taxon>Lysobacteraceae</taxon>
        <taxon>Stenotrophomonas</taxon>
    </lineage>
</organism>
<dbReference type="Proteomes" id="UP001605261">
    <property type="component" value="Unassembled WGS sequence"/>
</dbReference>